<comment type="caution">
    <text evidence="10">The sequence shown here is derived from an EMBL/GenBank/DDBJ whole genome shotgun (WGS) entry which is preliminary data.</text>
</comment>
<dbReference type="GO" id="GO:0030246">
    <property type="term" value="F:carbohydrate binding"/>
    <property type="evidence" value="ECO:0007669"/>
    <property type="project" value="InterPro"/>
</dbReference>
<dbReference type="InterPro" id="IPR004199">
    <property type="entry name" value="B-gal_small/dom_5"/>
</dbReference>
<evidence type="ECO:0000313" key="11">
    <source>
        <dbReference type="Proteomes" id="UP000252345"/>
    </source>
</evidence>
<dbReference type="Pfam" id="PF02929">
    <property type="entry name" value="Bgal_small_N"/>
    <property type="match status" value="1"/>
</dbReference>
<dbReference type="InterPro" id="IPR032312">
    <property type="entry name" value="LacZ_4"/>
</dbReference>
<dbReference type="PROSITE" id="PS00608">
    <property type="entry name" value="GLYCOSYL_HYDROL_F2_2"/>
    <property type="match status" value="1"/>
</dbReference>
<gene>
    <name evidence="10" type="ORF">CRD59_05135</name>
</gene>
<dbReference type="Pfam" id="PF16353">
    <property type="entry name" value="LacZ_4"/>
    <property type="match status" value="1"/>
</dbReference>
<comment type="similarity">
    <text evidence="2 8">Belongs to the glycosyl hydrolase 2 family.</text>
</comment>
<dbReference type="InterPro" id="IPR036156">
    <property type="entry name" value="Beta-gal/glucu_dom_sf"/>
</dbReference>
<dbReference type="Pfam" id="PF02836">
    <property type="entry name" value="Glyco_hydro_2_C"/>
    <property type="match status" value="1"/>
</dbReference>
<evidence type="ECO:0000256" key="8">
    <source>
        <dbReference type="RuleBase" id="RU361154"/>
    </source>
</evidence>
<dbReference type="InterPro" id="IPR013783">
    <property type="entry name" value="Ig-like_fold"/>
</dbReference>
<dbReference type="InterPro" id="IPR050347">
    <property type="entry name" value="Bact_Beta-galactosidase"/>
</dbReference>
<dbReference type="InterPro" id="IPR017853">
    <property type="entry name" value="GH"/>
</dbReference>
<dbReference type="EC" id="3.2.1.23" evidence="3 8"/>
<dbReference type="InterPro" id="IPR008979">
    <property type="entry name" value="Galactose-bd-like_sf"/>
</dbReference>
<sequence>MFIERYYEDPSLLHLACQPPHAYFMPDAAPGDRRGDLREGSPRFLGLDGEWSFRYYPSSHELDDEVARAAADGSKAFFQADFNPQTDAGTALYRPTPVPSVWQSQGYDSEQYSNVEYPFPFDPPRVPEDDPCGVYLRDFDYEPDRCAPRAFLNFEGVDSCCYIWVNGAFAGYSQVAHSTSEFEVTALLRPGRNRLAVLVLKWCDGSYLEDQDKFRMSGIFRSVYILRRPQVAIRDYFVHTDLADDLRSAKVRVDLDFLSWGRSRELAGEGGDRSGGRAGTAVRPCLVTGSLYAPDGQLVGRVQAGSAGAGAGTGEDGRALLEFSVQDPQLWNAEEPRLYRLELSSRSVDGVTDATGGSPSEVITDYVGIRRISVDGGVVSVNGRPITIHGVNRHDSDPVTGFAISQEQMLRDLRLMKEHNVNAIRTSHYPNAPHFYALFDQLGFFVIAEADVEAHGIETLYKPQGGDEPDWWNGLIGDDPAFSDAIVDRVKRSVERDKNRPSIIIWSMGNESGYGCGFEAALAWTKRRDPDRLTHYESAIHGSPREDLDYSNLDLHSRMYPSIEEIDDYFKTGGAKTPRRHQGVSTHGDDGQRGSRPYFLCEYAHAMGNGPGDLEEYFQAFQRHPGLLGGCVWEWCDHAIDAGRTRDGRKVYLYGGDHGEYPHEGNFCMDGLVYPDRRPHSGLKEFKNVFRPARVAGFDQAARTLTLRSYMDFVDLSAYLSVAWTMLCDGEPFQRGYFGDGDGCGEGGDWREDTLLDAIDCGPLPSIPPRGQGQLTLPAVDLPERGKVTLLLTYRLKSADALLPTGFDLGFDQVDLAVEGRTNQVVATLLDRCRPTAVGQPNRLIDAGGSRPLGGGDAPTISESSALLAVEGTDWRTVFDKRTGLPASMDYACRRLLDRPMEVNVWRAPTDNDALVKEQWRRAGYDRAYARALGIEAIVDQRTGAVSVSSRMLLVAPVIQPIARIQADWTLTAQGALSLTMRVRRDPAFPFLPRFGLRLFLPKPMGNVTYCGYGPGESYVDKHRSARYGVFASTAQGLFEPYLKPQEGGSHWSCDYVNVEGPDVALTALSERPFSFNLSPYTQEELTAKGHNHELEESASTILCLDYAQSGLGSASCGPVLADRYRMDDTDFTYTLHLLPQAK</sequence>
<dbReference type="Pfam" id="PF02837">
    <property type="entry name" value="Glyco_hydro_2_N"/>
    <property type="match status" value="1"/>
</dbReference>
<dbReference type="InterPro" id="IPR023230">
    <property type="entry name" value="Glyco_hydro_2_CS"/>
</dbReference>
<dbReference type="InterPro" id="IPR006101">
    <property type="entry name" value="Glyco_hydro_2"/>
</dbReference>
<dbReference type="InterPro" id="IPR023232">
    <property type="entry name" value="Glyco_hydro_2_AS"/>
</dbReference>
<dbReference type="EMBL" id="PDCH01000009">
    <property type="protein sequence ID" value="RBP99148.1"/>
    <property type="molecule type" value="Genomic_DNA"/>
</dbReference>
<dbReference type="Gene3D" id="3.20.20.80">
    <property type="entry name" value="Glycosidases"/>
    <property type="match status" value="1"/>
</dbReference>
<evidence type="ECO:0000256" key="2">
    <source>
        <dbReference type="ARBA" id="ARBA00007401"/>
    </source>
</evidence>
<evidence type="ECO:0000256" key="5">
    <source>
        <dbReference type="ARBA" id="ARBA00022801"/>
    </source>
</evidence>
<dbReference type="Gene3D" id="2.70.98.10">
    <property type="match status" value="1"/>
</dbReference>
<dbReference type="Gene3D" id="2.60.40.10">
    <property type="entry name" value="Immunoglobulins"/>
    <property type="match status" value="2"/>
</dbReference>
<dbReference type="OrthoDB" id="9762066at2"/>
<dbReference type="SUPFAM" id="SSF49785">
    <property type="entry name" value="Galactose-binding domain-like"/>
    <property type="match status" value="1"/>
</dbReference>
<dbReference type="SUPFAM" id="SSF74650">
    <property type="entry name" value="Galactose mutarotase-like"/>
    <property type="match status" value="1"/>
</dbReference>
<keyword evidence="5 8" id="KW-0378">Hydrolase</keyword>
<dbReference type="PROSITE" id="PS00719">
    <property type="entry name" value="GLYCOSYL_HYDROL_F2_1"/>
    <property type="match status" value="1"/>
</dbReference>
<evidence type="ECO:0000256" key="6">
    <source>
        <dbReference type="ARBA" id="ARBA00023295"/>
    </source>
</evidence>
<reference evidence="10 11" key="1">
    <citation type="submission" date="2017-10" db="EMBL/GenBank/DDBJ databases">
        <title>Bifidobacterium xylocopum sp. nov. and Bifidobacterium aemilianum sp. nov., from the carpenter bee (Xylocopa violacea) digestive tract.</title>
        <authorList>
            <person name="Alberoni D."/>
            <person name="Baffoni L."/>
            <person name="Di Gioia D."/>
            <person name="Gaggia F."/>
            <person name="Biavati B."/>
        </authorList>
    </citation>
    <scope>NUCLEOTIDE SEQUENCE [LARGE SCALE GENOMIC DNA]</scope>
    <source>
        <strain evidence="10 11">XV2</strain>
    </source>
</reference>
<protein>
    <recommendedName>
        <fullName evidence="4 8">Beta-galactosidase</fullName>
        <ecNumber evidence="3 8">3.2.1.23</ecNumber>
    </recommendedName>
    <alternativeName>
        <fullName evidence="7 8">Lactase</fullName>
    </alternativeName>
</protein>
<dbReference type="SMART" id="SM01038">
    <property type="entry name" value="Bgal_small_N"/>
    <property type="match status" value="1"/>
</dbReference>
<comment type="catalytic activity">
    <reaction evidence="1 8">
        <text>Hydrolysis of terminal non-reducing beta-D-galactose residues in beta-D-galactosides.</text>
        <dbReference type="EC" id="3.2.1.23"/>
    </reaction>
</comment>
<dbReference type="GO" id="GO:0005990">
    <property type="term" value="P:lactose catabolic process"/>
    <property type="evidence" value="ECO:0007669"/>
    <property type="project" value="TreeGrafter"/>
</dbReference>
<evidence type="ECO:0000256" key="7">
    <source>
        <dbReference type="ARBA" id="ARBA00032230"/>
    </source>
</evidence>
<dbReference type="AlphaFoldDB" id="A0A366KD97"/>
<dbReference type="GO" id="GO:0009341">
    <property type="term" value="C:beta-galactosidase complex"/>
    <property type="evidence" value="ECO:0007669"/>
    <property type="project" value="InterPro"/>
</dbReference>
<dbReference type="RefSeq" id="WP_113853624.1">
    <property type="nucleotide sequence ID" value="NZ_PDCH01000009.1"/>
</dbReference>
<dbReference type="Pfam" id="PF00703">
    <property type="entry name" value="Glyco_hydro_2"/>
    <property type="match status" value="1"/>
</dbReference>
<keyword evidence="11" id="KW-1185">Reference proteome</keyword>
<evidence type="ECO:0000256" key="3">
    <source>
        <dbReference type="ARBA" id="ARBA00012756"/>
    </source>
</evidence>
<accession>A0A366KD97</accession>
<dbReference type="InterPro" id="IPR006104">
    <property type="entry name" value="Glyco_hydro_2_N"/>
</dbReference>
<dbReference type="GO" id="GO:0004565">
    <property type="term" value="F:beta-galactosidase activity"/>
    <property type="evidence" value="ECO:0007669"/>
    <property type="project" value="UniProtKB-EC"/>
</dbReference>
<evidence type="ECO:0000256" key="4">
    <source>
        <dbReference type="ARBA" id="ARBA00013303"/>
    </source>
</evidence>
<dbReference type="PRINTS" id="PR00132">
    <property type="entry name" value="GLHYDRLASE2"/>
</dbReference>
<dbReference type="InterPro" id="IPR006102">
    <property type="entry name" value="Ig-like_GH2"/>
</dbReference>
<feature type="domain" description="Beta galactosidase small chain/" evidence="9">
    <location>
        <begin position="869"/>
        <end position="1139"/>
    </location>
</feature>
<dbReference type="PANTHER" id="PTHR46323">
    <property type="entry name" value="BETA-GALACTOSIDASE"/>
    <property type="match status" value="1"/>
</dbReference>
<dbReference type="Proteomes" id="UP000252345">
    <property type="component" value="Unassembled WGS sequence"/>
</dbReference>
<dbReference type="InterPro" id="IPR014718">
    <property type="entry name" value="GH-type_carb-bd"/>
</dbReference>
<dbReference type="SUPFAM" id="SSF49303">
    <property type="entry name" value="beta-Galactosidase/glucuronidase domain"/>
    <property type="match status" value="2"/>
</dbReference>
<dbReference type="InterPro" id="IPR011013">
    <property type="entry name" value="Gal_mutarotase_sf_dom"/>
</dbReference>
<organism evidence="10 11">
    <name type="scientific">Bifidobacterium xylocopae</name>
    <dbReference type="NCBI Taxonomy" id="2493119"/>
    <lineage>
        <taxon>Bacteria</taxon>
        <taxon>Bacillati</taxon>
        <taxon>Actinomycetota</taxon>
        <taxon>Actinomycetes</taxon>
        <taxon>Bifidobacteriales</taxon>
        <taxon>Bifidobacteriaceae</taxon>
        <taxon>Bifidobacterium</taxon>
    </lineage>
</organism>
<keyword evidence="6 8" id="KW-0326">Glycosidase</keyword>
<dbReference type="InterPro" id="IPR006103">
    <property type="entry name" value="Glyco_hydro_2_cat"/>
</dbReference>
<evidence type="ECO:0000256" key="1">
    <source>
        <dbReference type="ARBA" id="ARBA00001412"/>
    </source>
</evidence>
<evidence type="ECO:0000259" key="9">
    <source>
        <dbReference type="SMART" id="SM01038"/>
    </source>
</evidence>
<dbReference type="PANTHER" id="PTHR46323:SF2">
    <property type="entry name" value="BETA-GALACTOSIDASE"/>
    <property type="match status" value="1"/>
</dbReference>
<evidence type="ECO:0000313" key="10">
    <source>
        <dbReference type="EMBL" id="RBP99148.1"/>
    </source>
</evidence>
<dbReference type="SUPFAM" id="SSF51445">
    <property type="entry name" value="(Trans)glycosidases"/>
    <property type="match status" value="1"/>
</dbReference>
<dbReference type="Gene3D" id="2.60.120.260">
    <property type="entry name" value="Galactose-binding domain-like"/>
    <property type="match status" value="1"/>
</dbReference>
<proteinExistence type="inferred from homology"/>
<name>A0A366KD97_9BIFI</name>